<dbReference type="Pfam" id="PF11951">
    <property type="entry name" value="Fungal_trans_2"/>
    <property type="match status" value="1"/>
</dbReference>
<evidence type="ECO:0000313" key="4">
    <source>
        <dbReference type="Proteomes" id="UP001163105"/>
    </source>
</evidence>
<dbReference type="AlphaFoldDB" id="A0AB34FYV2"/>
<gene>
    <name evidence="3" type="ORF">O9K51_04776</name>
</gene>
<dbReference type="Proteomes" id="UP001163105">
    <property type="component" value="Unassembled WGS sequence"/>
</dbReference>
<evidence type="ECO:0000256" key="1">
    <source>
        <dbReference type="ARBA" id="ARBA00023242"/>
    </source>
</evidence>
<dbReference type="EMBL" id="JAQHRD010000003">
    <property type="protein sequence ID" value="KAJ6443597.1"/>
    <property type="molecule type" value="Genomic_DNA"/>
</dbReference>
<evidence type="ECO:0000313" key="3">
    <source>
        <dbReference type="EMBL" id="KAJ6443597.1"/>
    </source>
</evidence>
<protein>
    <submittedName>
        <fullName evidence="3">Uncharacterized protein</fullName>
    </submittedName>
</protein>
<proteinExistence type="predicted"/>
<feature type="region of interest" description="Disordered" evidence="2">
    <location>
        <begin position="73"/>
        <end position="101"/>
    </location>
</feature>
<evidence type="ECO:0000256" key="2">
    <source>
        <dbReference type="SAM" id="MobiDB-lite"/>
    </source>
</evidence>
<organism evidence="3 4">
    <name type="scientific">Purpureocillium lavendulum</name>
    <dbReference type="NCBI Taxonomy" id="1247861"/>
    <lineage>
        <taxon>Eukaryota</taxon>
        <taxon>Fungi</taxon>
        <taxon>Dikarya</taxon>
        <taxon>Ascomycota</taxon>
        <taxon>Pezizomycotina</taxon>
        <taxon>Sordariomycetes</taxon>
        <taxon>Hypocreomycetidae</taxon>
        <taxon>Hypocreales</taxon>
        <taxon>Ophiocordycipitaceae</taxon>
        <taxon>Purpureocillium</taxon>
    </lineage>
</organism>
<keyword evidence="1" id="KW-0539">Nucleus</keyword>
<sequence length="506" mass="55446">MPLVLTSRRHNGVQWASLHRVLLLSAETAKGPPQCDRIQSGCTQCKRKAITCPGYGDPSQIRIRDETDRVVVKAQAPPKSRKSRPVTPDHQRHAAAPAGSSPRCRLERLPIHSLPQVVCDAAVAFFMTSYIVATPFEGYLPEFFISQCFRNSPCTLAVSATAMATFARRVRCDTYLDTARRNYALALARTNEALADPAAAVLDSTLAAVLLLGLFEAVVFQGGQAPTNWTAHTFGAMQLLRLRGTGQFKSPVSQKLYAQASNNIKTSCIQKSVPLPVDFIAFNEEVRPLVDPDDPAIRLAPVVDRVASIKARASVKVDAKLVEEAWLLDHEIVTFGQHLPYQLQYTTDKIPAAVPGRGLDFSDTYPNLRVAKVWNAIRLLRQFLVSFMSNVPSGEIKIDVGSLVLPGAHESDPLLALSRYAAESMDELAAQVLASAPSFLDGVGPERRFSPPARSLVWPLTIVEKSDICSRSYRELAAACLEELARDLNMPQAVRPDRDPGGRGDW</sequence>
<accession>A0AB34FYV2</accession>
<keyword evidence="4" id="KW-1185">Reference proteome</keyword>
<dbReference type="InterPro" id="IPR021858">
    <property type="entry name" value="Fun_TF"/>
</dbReference>
<dbReference type="PANTHER" id="PTHR38791">
    <property type="entry name" value="ZN(II)2CYS6 TRANSCRIPTION FACTOR (EUROFUNG)-RELATED-RELATED"/>
    <property type="match status" value="1"/>
</dbReference>
<reference evidence="3" key="1">
    <citation type="submission" date="2023-01" db="EMBL/GenBank/DDBJ databases">
        <title>The growth and conidiation of Purpureocillium lavendulum are regulated by nitrogen source and histone H3K14 acetylation.</title>
        <authorList>
            <person name="Tang P."/>
            <person name="Han J."/>
            <person name="Zhang C."/>
            <person name="Tang P."/>
            <person name="Qi F."/>
            <person name="Zhang K."/>
            <person name="Liang L."/>
        </authorList>
    </citation>
    <scope>NUCLEOTIDE SEQUENCE</scope>
    <source>
        <strain evidence="3">YMF1.00683</strain>
    </source>
</reference>
<comment type="caution">
    <text evidence="3">The sequence shown here is derived from an EMBL/GenBank/DDBJ whole genome shotgun (WGS) entry which is preliminary data.</text>
</comment>
<dbReference type="InterPro" id="IPR053175">
    <property type="entry name" value="DHMBA_Reg_Transcription_Factor"/>
</dbReference>
<name>A0AB34FYV2_9HYPO</name>